<sequence length="217" mass="25767">MNQEMSQTLKSLEDLRVRLIKESGYLSEDISYVPEILTRNKEDTPRKINGYPVFEFSYPGSLPLYDAHDKDFRALIRRMYLEATFRFYDFSKIDLRFNQAALIIEHYFKDGSVRDLDNRNRKYVIDAIRATGLIPDDNSQVLTIVEESFLTKEQPYITVFLLHRKHLPDFLVRKKEFEMNKEDKKAFEEMNINAVKELVEKKKNGRLELDEESGFYD</sequence>
<protein>
    <submittedName>
        <fullName evidence="1">Uncharacterized protein</fullName>
    </submittedName>
</protein>
<proteinExistence type="predicted"/>
<dbReference type="GO" id="GO:0006281">
    <property type="term" value="P:DNA repair"/>
    <property type="evidence" value="ECO:0007669"/>
    <property type="project" value="InterPro"/>
</dbReference>
<dbReference type="Gene3D" id="3.30.1330.70">
    <property type="entry name" value="Holliday junction resolvase RusA"/>
    <property type="match status" value="1"/>
</dbReference>
<name>A0A0Q9YIJ4_9BACI</name>
<evidence type="ECO:0000313" key="1">
    <source>
        <dbReference type="EMBL" id="KRG16846.1"/>
    </source>
</evidence>
<dbReference type="AlphaFoldDB" id="A0A0Q9YIJ4"/>
<dbReference type="PATRIC" id="fig|217031.4.peg.969"/>
<dbReference type="InterPro" id="IPR036614">
    <property type="entry name" value="RusA-like_sf"/>
</dbReference>
<gene>
    <name evidence="1" type="ORF">ACA29_02905</name>
</gene>
<dbReference type="GO" id="GO:0006310">
    <property type="term" value="P:DNA recombination"/>
    <property type="evidence" value="ECO:0007669"/>
    <property type="project" value="InterPro"/>
</dbReference>
<accession>A0A0Q9YIJ4</accession>
<comment type="caution">
    <text evidence="1">The sequence shown here is derived from an EMBL/GenBank/DDBJ whole genome shotgun (WGS) entry which is preliminary data.</text>
</comment>
<dbReference type="EMBL" id="LGPB01000026">
    <property type="protein sequence ID" value="KRG16846.1"/>
    <property type="molecule type" value="Genomic_DNA"/>
</dbReference>
<reference evidence="1 2" key="1">
    <citation type="submission" date="2015-06" db="EMBL/GenBank/DDBJ databases">
        <title>Genome sequencing project of Bacillus galactosidilyticus PL133.</title>
        <authorList>
            <person name="Gaiero J."/>
            <person name="Nicol R."/>
            <person name="Habash M."/>
        </authorList>
    </citation>
    <scope>NUCLEOTIDE SEQUENCE [LARGE SCALE GENOMIC DNA]</scope>
    <source>
        <strain evidence="1 2">PL133</strain>
    </source>
</reference>
<evidence type="ECO:0000313" key="2">
    <source>
        <dbReference type="Proteomes" id="UP000053881"/>
    </source>
</evidence>
<dbReference type="Proteomes" id="UP000053881">
    <property type="component" value="Unassembled WGS sequence"/>
</dbReference>
<organism evidence="1 2">
    <name type="scientific">Lederbergia galactosidilytica</name>
    <dbReference type="NCBI Taxonomy" id="217031"/>
    <lineage>
        <taxon>Bacteria</taxon>
        <taxon>Bacillati</taxon>
        <taxon>Bacillota</taxon>
        <taxon>Bacilli</taxon>
        <taxon>Bacillales</taxon>
        <taxon>Bacillaceae</taxon>
        <taxon>Lederbergia</taxon>
    </lineage>
</organism>
<dbReference type="GO" id="GO:0000287">
    <property type="term" value="F:magnesium ion binding"/>
    <property type="evidence" value="ECO:0007669"/>
    <property type="project" value="InterPro"/>
</dbReference>
<dbReference type="SUPFAM" id="SSF103084">
    <property type="entry name" value="Holliday junction resolvase RusA"/>
    <property type="match status" value="1"/>
</dbReference>